<dbReference type="GeneID" id="19122012"/>
<feature type="compositionally biased region" description="Polar residues" evidence="1">
    <location>
        <begin position="19"/>
        <end position="34"/>
    </location>
</feature>
<gene>
    <name evidence="2" type="ORF">COCMIDRAFT_32031</name>
</gene>
<protein>
    <submittedName>
        <fullName evidence="2">Uncharacterized protein</fullName>
    </submittedName>
</protein>
<dbReference type="EMBL" id="KI963921">
    <property type="protein sequence ID" value="EUC50836.1"/>
    <property type="molecule type" value="Genomic_DNA"/>
</dbReference>
<dbReference type="KEGG" id="bor:COCMIDRAFT_32031"/>
<name>W7A454_COCMI</name>
<dbReference type="OrthoDB" id="3693639at2759"/>
<dbReference type="Proteomes" id="UP000054032">
    <property type="component" value="Unassembled WGS sequence"/>
</dbReference>
<keyword evidence="3" id="KW-1185">Reference proteome</keyword>
<feature type="region of interest" description="Disordered" evidence="1">
    <location>
        <begin position="1"/>
        <end position="55"/>
    </location>
</feature>
<feature type="compositionally biased region" description="Basic and acidic residues" evidence="1">
    <location>
        <begin position="40"/>
        <end position="54"/>
    </location>
</feature>
<evidence type="ECO:0000313" key="2">
    <source>
        <dbReference type="EMBL" id="EUC50836.1"/>
    </source>
</evidence>
<evidence type="ECO:0000256" key="1">
    <source>
        <dbReference type="SAM" id="MobiDB-lite"/>
    </source>
</evidence>
<dbReference type="AlphaFoldDB" id="W7A454"/>
<dbReference type="HOGENOM" id="CLU_943864_0_0_1"/>
<sequence>MDIPTTAASEDPHELACKTETTPSSPYYETGSTSADEEEADKKPDRIVSDDTKQDVTQTQATKKFCTFAVNNGLTGSPGLPPELRLMVYKAAFPEMDPSIVYKRFDDYVKNKLVFIRRVECHHDHPILLKDPISGAIKCVSRISLPPKNSQIQAALKSNFVRDPATRLEFLTEYMRYVQFCYKPGRLYHHNSENTDLKRFLKMLTRSDLIGKMSLLKRDIVSIGYVLTILYRYKVKCELTFFHCNPRILKRLLDYLMGAYKVASSHTRRDNHHQYDEFDCTVYTFGEFNWMNEEFFYFNKVLHKLCKLMSREFQKIQGANMEYKYDILKYPVDFSGRAIRRK</sequence>
<proteinExistence type="predicted"/>
<organism evidence="2 3">
    <name type="scientific">Bipolaris oryzae ATCC 44560</name>
    <dbReference type="NCBI Taxonomy" id="930090"/>
    <lineage>
        <taxon>Eukaryota</taxon>
        <taxon>Fungi</taxon>
        <taxon>Dikarya</taxon>
        <taxon>Ascomycota</taxon>
        <taxon>Pezizomycotina</taxon>
        <taxon>Dothideomycetes</taxon>
        <taxon>Pleosporomycetidae</taxon>
        <taxon>Pleosporales</taxon>
        <taxon>Pleosporineae</taxon>
        <taxon>Pleosporaceae</taxon>
        <taxon>Bipolaris</taxon>
    </lineage>
</organism>
<evidence type="ECO:0000313" key="3">
    <source>
        <dbReference type="Proteomes" id="UP000054032"/>
    </source>
</evidence>
<accession>W7A454</accession>
<dbReference type="RefSeq" id="XP_007682700.1">
    <property type="nucleotide sequence ID" value="XM_007684510.1"/>
</dbReference>
<reference evidence="2 3" key="1">
    <citation type="journal article" date="2013" name="PLoS Genet.">
        <title>Comparative genome structure, secondary metabolite, and effector coding capacity across Cochliobolus pathogens.</title>
        <authorList>
            <person name="Condon B.J."/>
            <person name="Leng Y."/>
            <person name="Wu D."/>
            <person name="Bushley K.E."/>
            <person name="Ohm R.A."/>
            <person name="Otillar R."/>
            <person name="Martin J."/>
            <person name="Schackwitz W."/>
            <person name="Grimwood J."/>
            <person name="MohdZainudin N."/>
            <person name="Xue C."/>
            <person name="Wang R."/>
            <person name="Manning V.A."/>
            <person name="Dhillon B."/>
            <person name="Tu Z.J."/>
            <person name="Steffenson B.J."/>
            <person name="Salamov A."/>
            <person name="Sun H."/>
            <person name="Lowry S."/>
            <person name="LaButti K."/>
            <person name="Han J."/>
            <person name="Copeland A."/>
            <person name="Lindquist E."/>
            <person name="Barry K."/>
            <person name="Schmutz J."/>
            <person name="Baker S.E."/>
            <person name="Ciuffetti L.M."/>
            <person name="Grigoriev I.V."/>
            <person name="Zhong S."/>
            <person name="Turgeon B.G."/>
        </authorList>
    </citation>
    <scope>NUCLEOTIDE SEQUENCE [LARGE SCALE GENOMIC DNA]</scope>
    <source>
        <strain evidence="2 3">ATCC 44560</strain>
    </source>
</reference>